<gene>
    <name evidence="1" type="ORF">SAMN05216466_13019</name>
</gene>
<dbReference type="AlphaFoldDB" id="A0A1G8MKQ2"/>
<name>A0A1G8MKQ2_9BURK</name>
<proteinExistence type="predicted"/>
<accession>A0A1G8MKQ2</accession>
<organism evidence="1 2">
    <name type="scientific">Paraburkholderia phenazinium</name>
    <dbReference type="NCBI Taxonomy" id="60549"/>
    <lineage>
        <taxon>Bacteria</taxon>
        <taxon>Pseudomonadati</taxon>
        <taxon>Pseudomonadota</taxon>
        <taxon>Betaproteobacteria</taxon>
        <taxon>Burkholderiales</taxon>
        <taxon>Burkholderiaceae</taxon>
        <taxon>Paraburkholderia</taxon>
    </lineage>
</organism>
<reference evidence="1 2" key="1">
    <citation type="submission" date="2016-10" db="EMBL/GenBank/DDBJ databases">
        <authorList>
            <person name="de Groot N.N."/>
        </authorList>
    </citation>
    <scope>NUCLEOTIDE SEQUENCE [LARGE SCALE GENOMIC DNA]</scope>
    <source>
        <strain evidence="1 2">LMG 2247</strain>
    </source>
</reference>
<evidence type="ECO:0000313" key="2">
    <source>
        <dbReference type="Proteomes" id="UP000199706"/>
    </source>
</evidence>
<dbReference type="EMBL" id="FNCJ01000030">
    <property type="protein sequence ID" value="SDI68454.1"/>
    <property type="molecule type" value="Genomic_DNA"/>
</dbReference>
<protein>
    <submittedName>
        <fullName evidence="1">Uncharacterized protein</fullName>
    </submittedName>
</protein>
<sequence>MQFDERPAHPFRIGESHSQSNLFDWLAAILQAQPRGFDAQALDRLSRRFTRFPAKCSSELPRT</sequence>
<evidence type="ECO:0000313" key="1">
    <source>
        <dbReference type="EMBL" id="SDI68454.1"/>
    </source>
</evidence>
<dbReference type="Proteomes" id="UP000199706">
    <property type="component" value="Unassembled WGS sequence"/>
</dbReference>